<comment type="similarity">
    <text evidence="1">Belongs to the fructosamine kinase family.</text>
</comment>
<dbReference type="RefSeq" id="WP_013139073.1">
    <property type="nucleotide sequence ID" value="NC_014168.1"/>
</dbReference>
<dbReference type="HOGENOM" id="CLU_036517_0_2_11"/>
<dbReference type="STRING" id="640132.Srot_2171"/>
<evidence type="ECO:0000313" key="3">
    <source>
        <dbReference type="Proteomes" id="UP000002247"/>
    </source>
</evidence>
<dbReference type="GO" id="GO:0016301">
    <property type="term" value="F:kinase activity"/>
    <property type="evidence" value="ECO:0007669"/>
    <property type="project" value="UniProtKB-UniRule"/>
</dbReference>
<reference evidence="2 3" key="1">
    <citation type="journal article" date="2010" name="Stand. Genomic Sci.">
        <title>Complete genome sequence of Segniliparus rotundus type strain (CDC 1076).</title>
        <authorList>
            <person name="Sikorski J."/>
            <person name="Lapidus A."/>
            <person name="Copeland A."/>
            <person name="Misra M."/>
            <person name="Glavina Del Rio T."/>
            <person name="Nolan M."/>
            <person name="Lucas S."/>
            <person name="Chen F."/>
            <person name="Tice H."/>
            <person name="Cheng J.F."/>
            <person name="Jando M."/>
            <person name="Schneider S."/>
            <person name="Bruce D."/>
            <person name="Goodwin L."/>
            <person name="Pitluck S."/>
            <person name="Liolios K."/>
            <person name="Mikhailova N."/>
            <person name="Pati A."/>
            <person name="Ivanova N."/>
            <person name="Mavromatis K."/>
            <person name="Chen A."/>
            <person name="Palaniappan K."/>
            <person name="Chertkov O."/>
            <person name="Land M."/>
            <person name="Hauser L."/>
            <person name="Chang Y.J."/>
            <person name="Jeffries C.D."/>
            <person name="Brettin T."/>
            <person name="Detter J.C."/>
            <person name="Han C."/>
            <person name="Rohde M."/>
            <person name="Goker M."/>
            <person name="Bristow J."/>
            <person name="Eisen J.A."/>
            <person name="Markowitz V."/>
            <person name="Hugenholtz P."/>
            <person name="Kyrpides N.C."/>
            <person name="Klenk H.P."/>
        </authorList>
    </citation>
    <scope>NUCLEOTIDE SEQUENCE [LARGE SCALE GENOMIC DNA]</scope>
    <source>
        <strain evidence="3">ATCC BAA-972 / CDC 1076 / CIP 108378 / DSM 44985 / JCM 13578</strain>
    </source>
</reference>
<dbReference type="KEGG" id="srt:Srot_2171"/>
<dbReference type="PANTHER" id="PTHR12149:SF8">
    <property type="entry name" value="PROTEIN-RIBULOSAMINE 3-KINASE"/>
    <property type="match status" value="1"/>
</dbReference>
<dbReference type="eggNOG" id="COG3001">
    <property type="taxonomic scope" value="Bacteria"/>
</dbReference>
<dbReference type="Pfam" id="PF03881">
    <property type="entry name" value="Fructosamin_kin"/>
    <property type="match status" value="1"/>
</dbReference>
<dbReference type="InterPro" id="IPR016477">
    <property type="entry name" value="Fructo-/Ketosamine-3-kinase"/>
</dbReference>
<dbReference type="InterPro" id="IPR011009">
    <property type="entry name" value="Kinase-like_dom_sf"/>
</dbReference>
<dbReference type="SUPFAM" id="SSF56112">
    <property type="entry name" value="Protein kinase-like (PK-like)"/>
    <property type="match status" value="1"/>
</dbReference>
<organism evidence="2 3">
    <name type="scientific">Segniliparus rotundus (strain ATCC BAA-972 / CDC 1076 / CIP 108378 / DSM 44985 / JCM 13578)</name>
    <dbReference type="NCBI Taxonomy" id="640132"/>
    <lineage>
        <taxon>Bacteria</taxon>
        <taxon>Bacillati</taxon>
        <taxon>Actinomycetota</taxon>
        <taxon>Actinomycetes</taxon>
        <taxon>Mycobacteriales</taxon>
        <taxon>Segniliparaceae</taxon>
        <taxon>Segniliparus</taxon>
    </lineage>
</organism>
<gene>
    <name evidence="2" type="ordered locus">Srot_2171</name>
</gene>
<accession>D6Z9V3</accession>
<dbReference type="PROSITE" id="PS51257">
    <property type="entry name" value="PROKAR_LIPOPROTEIN"/>
    <property type="match status" value="1"/>
</dbReference>
<dbReference type="Gene3D" id="3.30.200.20">
    <property type="entry name" value="Phosphorylase Kinase, domain 1"/>
    <property type="match status" value="1"/>
</dbReference>
<dbReference type="PIRSF" id="PIRSF006221">
    <property type="entry name" value="Ketosamine-3-kinase"/>
    <property type="match status" value="1"/>
</dbReference>
<dbReference type="Gene3D" id="1.20.1270.240">
    <property type="match status" value="1"/>
</dbReference>
<dbReference type="PANTHER" id="PTHR12149">
    <property type="entry name" value="FRUCTOSAMINE 3 KINASE-RELATED PROTEIN"/>
    <property type="match status" value="1"/>
</dbReference>
<keyword evidence="3" id="KW-1185">Reference proteome</keyword>
<dbReference type="Proteomes" id="UP000002247">
    <property type="component" value="Chromosome"/>
</dbReference>
<keyword evidence="1" id="KW-0808">Transferase</keyword>
<proteinExistence type="inferred from homology"/>
<name>D6Z9V3_SEGRD</name>
<dbReference type="OrthoDB" id="5291879at2"/>
<keyword evidence="1 2" id="KW-0418">Kinase</keyword>
<evidence type="ECO:0000313" key="2">
    <source>
        <dbReference type="EMBL" id="ADG98623.1"/>
    </source>
</evidence>
<dbReference type="EMBL" id="CP001958">
    <property type="protein sequence ID" value="ADG98623.1"/>
    <property type="molecule type" value="Genomic_DNA"/>
</dbReference>
<protein>
    <submittedName>
        <fullName evidence="2">Fructosamine/Ketosamine-3-kinase</fullName>
    </submittedName>
</protein>
<dbReference type="AlphaFoldDB" id="D6Z9V3"/>
<sequence>MGDTRGCGTVSDVAQSVPPVFVKRNLAAPPGFFACEAAGLRWLAAVPSGAACVPVLDVTEHALTLVRLDTVQPEAHAARAFGRALARTHRAGARGFGAAPDGWEQDGWFGPLDAPMPVPLRSRASWGEHYGEDRLSPMVERAGRAFSAEQRTVLLELARRCADGDFDDDEPPSRVHGDLWSGNVLWTAHGAVLIDPAAHGGHRETDLAYLKLFGVAHYEEIIAGYQEEHPLRDGWRGRQCLHQTFMLLAHVVLFGRSYVPETVSAAERSLALL</sequence>
<evidence type="ECO:0000256" key="1">
    <source>
        <dbReference type="PIRNR" id="PIRNR006221"/>
    </source>
</evidence>
<dbReference type="Gene3D" id="1.10.510.10">
    <property type="entry name" value="Transferase(Phosphotransferase) domain 1"/>
    <property type="match status" value="1"/>
</dbReference>